<reference evidence="7" key="1">
    <citation type="submission" date="2016-10" db="EMBL/GenBank/DDBJ databases">
        <authorList>
            <person name="Varghese N."/>
            <person name="Submissions S."/>
        </authorList>
    </citation>
    <scope>NUCLEOTIDE SEQUENCE [LARGE SCALE GENOMIC DNA]</scope>
    <source>
        <strain evidence="7">DSM 24213</strain>
    </source>
</reference>
<dbReference type="GO" id="GO:0008932">
    <property type="term" value="F:lytic endotransglycosylase activity"/>
    <property type="evidence" value="ECO:0007669"/>
    <property type="project" value="UniProtKB-UniRule"/>
</dbReference>
<proteinExistence type="inferred from homology"/>
<dbReference type="RefSeq" id="WP_093474976.1">
    <property type="nucleotide sequence ID" value="NZ_FOUI01000006.1"/>
</dbReference>
<dbReference type="HAMAP" id="MF_02071">
    <property type="entry name" value="RlpA"/>
    <property type="match status" value="1"/>
</dbReference>
<dbReference type="Proteomes" id="UP000243629">
    <property type="component" value="Unassembled WGS sequence"/>
</dbReference>
<gene>
    <name evidence="3" type="primary">rlpA</name>
    <name evidence="6" type="ORF">SAMN05216217_10690</name>
</gene>
<keyword evidence="1 3" id="KW-0456">Lyase</keyword>
<dbReference type="Pfam" id="PF03330">
    <property type="entry name" value="DPBB_1"/>
    <property type="match status" value="1"/>
</dbReference>
<comment type="function">
    <text evidence="3">Lytic transglycosylase with a strong preference for naked glycan strands that lack stem peptides.</text>
</comment>
<accession>A0A1I4RAB4</accession>
<dbReference type="InterPro" id="IPR036908">
    <property type="entry name" value="RlpA-like_sf"/>
</dbReference>
<name>A0A1I4RAB4_9GAMM</name>
<protein>
    <recommendedName>
        <fullName evidence="3">Endolytic peptidoglycan transglycosylase RlpA</fullName>
        <ecNumber evidence="3">4.2.2.-</ecNumber>
    </recommendedName>
</protein>
<dbReference type="InterPro" id="IPR009009">
    <property type="entry name" value="RlpA-like_DPBB"/>
</dbReference>
<evidence type="ECO:0000313" key="7">
    <source>
        <dbReference type="Proteomes" id="UP000243629"/>
    </source>
</evidence>
<keyword evidence="3" id="KW-0732">Signal</keyword>
<evidence type="ECO:0000256" key="4">
    <source>
        <dbReference type="RuleBase" id="RU003495"/>
    </source>
</evidence>
<dbReference type="GO" id="GO:0000270">
    <property type="term" value="P:peptidoglycan metabolic process"/>
    <property type="evidence" value="ECO:0007669"/>
    <property type="project" value="UniProtKB-UniRule"/>
</dbReference>
<dbReference type="CDD" id="cd22268">
    <property type="entry name" value="DPBB_RlpA-like"/>
    <property type="match status" value="1"/>
</dbReference>
<dbReference type="GO" id="GO:0071555">
    <property type="term" value="P:cell wall organization"/>
    <property type="evidence" value="ECO:0007669"/>
    <property type="project" value="UniProtKB-KW"/>
</dbReference>
<keyword evidence="2 3" id="KW-0961">Cell wall biogenesis/degradation</keyword>
<evidence type="ECO:0000313" key="6">
    <source>
        <dbReference type="EMBL" id="SFM49125.1"/>
    </source>
</evidence>
<dbReference type="EC" id="4.2.2.-" evidence="3"/>
<evidence type="ECO:0000256" key="2">
    <source>
        <dbReference type="ARBA" id="ARBA00023316"/>
    </source>
</evidence>
<evidence type="ECO:0000256" key="1">
    <source>
        <dbReference type="ARBA" id="ARBA00023239"/>
    </source>
</evidence>
<comment type="similarity">
    <text evidence="3 4">Belongs to the RlpA family.</text>
</comment>
<organism evidence="6 7">
    <name type="scientific">Halopseudomonas yangmingensis</name>
    <dbReference type="NCBI Taxonomy" id="1720063"/>
    <lineage>
        <taxon>Bacteria</taxon>
        <taxon>Pseudomonadati</taxon>
        <taxon>Pseudomonadota</taxon>
        <taxon>Gammaproteobacteria</taxon>
        <taxon>Pseudomonadales</taxon>
        <taxon>Pseudomonadaceae</taxon>
        <taxon>Halopseudomonas</taxon>
    </lineage>
</organism>
<dbReference type="InterPro" id="IPR034718">
    <property type="entry name" value="RlpA"/>
</dbReference>
<dbReference type="NCBIfam" id="TIGR00413">
    <property type="entry name" value="rlpA"/>
    <property type="match status" value="1"/>
</dbReference>
<dbReference type="EMBL" id="FOUI01000006">
    <property type="protein sequence ID" value="SFM49125.1"/>
    <property type="molecule type" value="Genomic_DNA"/>
</dbReference>
<feature type="domain" description="RlpA-like protein double-psi beta-barrel" evidence="5">
    <location>
        <begin position="32"/>
        <end position="120"/>
    </location>
</feature>
<feature type="signal peptide" evidence="3">
    <location>
        <begin position="1"/>
        <end position="22"/>
    </location>
</feature>
<dbReference type="PANTHER" id="PTHR34183">
    <property type="entry name" value="ENDOLYTIC PEPTIDOGLYCAN TRANSGLYCOSYLASE RLPA"/>
    <property type="match status" value="1"/>
</dbReference>
<feature type="chain" id="PRO_5017490417" description="Endolytic peptidoglycan transglycosylase RlpA" evidence="3">
    <location>
        <begin position="23"/>
        <end position="128"/>
    </location>
</feature>
<dbReference type="SUPFAM" id="SSF50685">
    <property type="entry name" value="Barwin-like endoglucanases"/>
    <property type="match status" value="1"/>
</dbReference>
<dbReference type="OrthoDB" id="9779128at2"/>
<dbReference type="InterPro" id="IPR012997">
    <property type="entry name" value="RplA"/>
</dbReference>
<sequence length="128" mass="13876" precursor="true">MRTILQTVCLSLLMLSVFGSSADQLNDAGWSQTGKASYYASRLHGRPTASGERYDQTAMTAAHPSLPFGSLVRVTNLYNGRSVILRINDRGPFTGGRIIDVSRSAAEQLGMLRAGSVRVQLELVETTD</sequence>
<dbReference type="STRING" id="1720063.SAMN05216217_10690"/>
<keyword evidence="6" id="KW-0449">Lipoprotein</keyword>
<keyword evidence="7" id="KW-1185">Reference proteome</keyword>
<evidence type="ECO:0000259" key="5">
    <source>
        <dbReference type="Pfam" id="PF03330"/>
    </source>
</evidence>
<dbReference type="AlphaFoldDB" id="A0A1I4RAB4"/>
<evidence type="ECO:0000256" key="3">
    <source>
        <dbReference type="HAMAP-Rule" id="MF_02071"/>
    </source>
</evidence>
<dbReference type="PANTHER" id="PTHR34183:SF8">
    <property type="entry name" value="ENDOLYTIC PEPTIDOGLYCAN TRANSGLYCOSYLASE RLPA-RELATED"/>
    <property type="match status" value="1"/>
</dbReference>
<dbReference type="Gene3D" id="2.40.40.10">
    <property type="entry name" value="RlpA-like domain"/>
    <property type="match status" value="1"/>
</dbReference>